<dbReference type="Pfam" id="PF07942">
    <property type="entry name" value="CARME"/>
    <property type="match status" value="2"/>
</dbReference>
<dbReference type="InterPro" id="IPR012901">
    <property type="entry name" value="CARME"/>
</dbReference>
<dbReference type="GO" id="GO:0008757">
    <property type="term" value="F:S-adenosylmethionine-dependent methyltransferase activity"/>
    <property type="evidence" value="ECO:0007669"/>
    <property type="project" value="InterPro"/>
</dbReference>
<reference evidence="2 3" key="2">
    <citation type="submission" date="2021-10" db="EMBL/GenBank/DDBJ databases">
        <authorList>
            <person name="Piombo E."/>
        </authorList>
    </citation>
    <scope>NUCLEOTIDE SEQUENCE [LARGE SCALE GENOMIC DNA]</scope>
</reference>
<sequence>MPGPQLVARFLACSALCLSIVLSQSENQQELAAIPIIKDGEPQFASAVEPPPIQPTEVRKVIVTVEQPRVIPHPDTPRHKDEKAKLLERLPKNKGTWNGNHVRHRLLDALYGFVKYQERQNEELVRLRGLYSNTAKHQKALLEKFVHYSDKFTQIEKLLAKNQELCDRIVESALSFYVIDRSELNEHIKNSEKEGRKADKISVSQSLKHIVRDWTAAGGTYERDDCFACLTGVLEKLYPDRNERSKPLKILLPGAGIGRLGHEIAELGGRNSTKKAVIWCTSGAVTNLSVGFEVTINEWSMYMNVAYRFLETHGHRINSETFHPFVDLWSHHVSTADMQRPVTFPDAPVNASEVLLVEGDFTTVFNTKPFRHYDVIVTYFFIDTARNLASYFDTIETLLRPGGYWINLGPLLYGTAPFVQLSLEEIIVYAEEGLGFKFLDVAGPECGELTFPDRHVRGMEAAYGFNDRALTKNAYKAQFWVAQRP</sequence>
<dbReference type="Proteomes" id="UP000754883">
    <property type="component" value="Unassembled WGS sequence"/>
</dbReference>
<feature type="chain" id="PRO_5040449510" description="Carnosine N-methyltransferase" evidence="1">
    <location>
        <begin position="24"/>
        <end position="485"/>
    </location>
</feature>
<protein>
    <recommendedName>
        <fullName evidence="4">Carnosine N-methyltransferase</fullName>
    </recommendedName>
</protein>
<evidence type="ECO:0008006" key="4">
    <source>
        <dbReference type="Google" id="ProtNLM"/>
    </source>
</evidence>
<keyword evidence="3" id="KW-1185">Reference proteome</keyword>
<gene>
    <name evidence="2" type="ORF">CBYS24578_00010121</name>
</gene>
<dbReference type="EMBL" id="CABFNO020001451">
    <property type="protein sequence ID" value="CAG9988570.1"/>
    <property type="molecule type" value="Genomic_DNA"/>
</dbReference>
<organism evidence="2 3">
    <name type="scientific">Clonostachys byssicola</name>
    <dbReference type="NCBI Taxonomy" id="160290"/>
    <lineage>
        <taxon>Eukaryota</taxon>
        <taxon>Fungi</taxon>
        <taxon>Dikarya</taxon>
        <taxon>Ascomycota</taxon>
        <taxon>Pezizomycotina</taxon>
        <taxon>Sordariomycetes</taxon>
        <taxon>Hypocreomycetidae</taxon>
        <taxon>Hypocreales</taxon>
        <taxon>Bionectriaceae</taxon>
        <taxon>Clonostachys</taxon>
    </lineage>
</organism>
<dbReference type="PANTHER" id="PTHR12303:SF13">
    <property type="match status" value="1"/>
</dbReference>
<accession>A0A9N9Y4J7</accession>
<name>A0A9N9Y4J7_9HYPO</name>
<feature type="signal peptide" evidence="1">
    <location>
        <begin position="1"/>
        <end position="23"/>
    </location>
</feature>
<comment type="caution">
    <text evidence="2">The sequence shown here is derived from an EMBL/GenBank/DDBJ whole genome shotgun (WGS) entry which is preliminary data.</text>
</comment>
<dbReference type="OrthoDB" id="978at2759"/>
<dbReference type="SMART" id="SM01296">
    <property type="entry name" value="N2227"/>
    <property type="match status" value="1"/>
</dbReference>
<proteinExistence type="predicted"/>
<dbReference type="PANTHER" id="PTHR12303">
    <property type="entry name" value="CARNOSINE N-METHYLTRANSFERASE"/>
    <property type="match status" value="1"/>
</dbReference>
<dbReference type="AlphaFoldDB" id="A0A9N9Y4J7"/>
<dbReference type="InterPro" id="IPR029063">
    <property type="entry name" value="SAM-dependent_MTases_sf"/>
</dbReference>
<evidence type="ECO:0000313" key="2">
    <source>
        <dbReference type="EMBL" id="CAG9988570.1"/>
    </source>
</evidence>
<keyword evidence="1" id="KW-0732">Signal</keyword>
<evidence type="ECO:0000256" key="1">
    <source>
        <dbReference type="SAM" id="SignalP"/>
    </source>
</evidence>
<reference evidence="3" key="1">
    <citation type="submission" date="2019-06" db="EMBL/GenBank/DDBJ databases">
        <authorList>
            <person name="Broberg M."/>
        </authorList>
    </citation>
    <scope>NUCLEOTIDE SEQUENCE [LARGE SCALE GENOMIC DNA]</scope>
</reference>
<evidence type="ECO:0000313" key="3">
    <source>
        <dbReference type="Proteomes" id="UP000754883"/>
    </source>
</evidence>
<dbReference type="SUPFAM" id="SSF53335">
    <property type="entry name" value="S-adenosyl-L-methionine-dependent methyltransferases"/>
    <property type="match status" value="1"/>
</dbReference>